<dbReference type="HAMAP" id="MF_00835">
    <property type="entry name" value="BioC"/>
    <property type="match status" value="1"/>
</dbReference>
<evidence type="ECO:0000256" key="6">
    <source>
        <dbReference type="ARBA" id="ARBA00022691"/>
    </source>
</evidence>
<keyword evidence="7 8" id="KW-0093">Biotin biosynthesis</keyword>
<evidence type="ECO:0000256" key="8">
    <source>
        <dbReference type="HAMAP-Rule" id="MF_00835"/>
    </source>
</evidence>
<comment type="function">
    <text evidence="8">Converts the free carboxyl group of a malonyl-thioester to its methyl ester by transfer of a methyl group from S-adenosyl-L-methionine (SAM). It allows to synthesize pimeloyl-ACP via the fatty acid synthetic pathway.</text>
</comment>
<dbReference type="EC" id="2.1.1.197" evidence="3 8"/>
<evidence type="ECO:0000256" key="4">
    <source>
        <dbReference type="ARBA" id="ARBA00022603"/>
    </source>
</evidence>
<dbReference type="PANTHER" id="PTHR13090">
    <property type="entry name" value="ARGININE-HYDROXYLASE NDUFAF5, MITOCHONDRIAL"/>
    <property type="match status" value="1"/>
</dbReference>
<name>A0ABV2CKP2_9RHOO</name>
<dbReference type="InterPro" id="IPR011814">
    <property type="entry name" value="BioC"/>
</dbReference>
<accession>A0ABV2CKP2</accession>
<comment type="catalytic activity">
    <reaction evidence="1 8">
        <text>malonyl-[ACP] + S-adenosyl-L-methionine = malonyl-[ACP] methyl ester + S-adenosyl-L-homocysteine</text>
        <dbReference type="Rhea" id="RHEA:17105"/>
        <dbReference type="Rhea" id="RHEA-COMP:9623"/>
        <dbReference type="Rhea" id="RHEA-COMP:9954"/>
        <dbReference type="ChEBI" id="CHEBI:57856"/>
        <dbReference type="ChEBI" id="CHEBI:59789"/>
        <dbReference type="ChEBI" id="CHEBI:78449"/>
        <dbReference type="ChEBI" id="CHEBI:78845"/>
        <dbReference type="EC" id="2.1.1.197"/>
    </reaction>
</comment>
<evidence type="ECO:0000256" key="3">
    <source>
        <dbReference type="ARBA" id="ARBA00012327"/>
    </source>
</evidence>
<dbReference type="GO" id="GO:0008168">
    <property type="term" value="F:methyltransferase activity"/>
    <property type="evidence" value="ECO:0007669"/>
    <property type="project" value="UniProtKB-KW"/>
</dbReference>
<dbReference type="GO" id="GO:0032259">
    <property type="term" value="P:methylation"/>
    <property type="evidence" value="ECO:0007669"/>
    <property type="project" value="UniProtKB-KW"/>
</dbReference>
<organism evidence="10 11">
    <name type="scientific">Uliginosibacterium paludis</name>
    <dbReference type="NCBI Taxonomy" id="1615952"/>
    <lineage>
        <taxon>Bacteria</taxon>
        <taxon>Pseudomonadati</taxon>
        <taxon>Pseudomonadota</taxon>
        <taxon>Betaproteobacteria</taxon>
        <taxon>Rhodocyclales</taxon>
        <taxon>Zoogloeaceae</taxon>
        <taxon>Uliginosibacterium</taxon>
    </lineage>
</organism>
<evidence type="ECO:0000256" key="5">
    <source>
        <dbReference type="ARBA" id="ARBA00022679"/>
    </source>
</evidence>
<evidence type="ECO:0000259" key="9">
    <source>
        <dbReference type="Pfam" id="PF08241"/>
    </source>
</evidence>
<evidence type="ECO:0000256" key="1">
    <source>
        <dbReference type="ARBA" id="ARBA00000852"/>
    </source>
</evidence>
<gene>
    <name evidence="8" type="primary">bioC</name>
    <name evidence="10" type="ORF">ABVT11_01390</name>
</gene>
<proteinExistence type="inferred from homology"/>
<comment type="similarity">
    <text evidence="8">Belongs to the methyltransferase superfamily.</text>
</comment>
<keyword evidence="5 8" id="KW-0808">Transferase</keyword>
<dbReference type="InterPro" id="IPR013216">
    <property type="entry name" value="Methyltransf_11"/>
</dbReference>
<comment type="pathway">
    <text evidence="2 8">Cofactor biosynthesis; biotin biosynthesis.</text>
</comment>
<evidence type="ECO:0000256" key="2">
    <source>
        <dbReference type="ARBA" id="ARBA00004746"/>
    </source>
</evidence>
<dbReference type="InterPro" id="IPR029063">
    <property type="entry name" value="SAM-dependent_MTases_sf"/>
</dbReference>
<evidence type="ECO:0000313" key="11">
    <source>
        <dbReference type="Proteomes" id="UP001548590"/>
    </source>
</evidence>
<keyword evidence="4 8" id="KW-0489">Methyltransferase</keyword>
<dbReference type="Gene3D" id="3.40.50.150">
    <property type="entry name" value="Vaccinia Virus protein VP39"/>
    <property type="match status" value="1"/>
</dbReference>
<dbReference type="SUPFAM" id="SSF53335">
    <property type="entry name" value="S-adenosyl-L-methionine-dependent methyltransferases"/>
    <property type="match status" value="1"/>
</dbReference>
<dbReference type="Proteomes" id="UP001548590">
    <property type="component" value="Unassembled WGS sequence"/>
</dbReference>
<sequence>MSAEDFSLDHALIRRRFSAAAQSVSKHDFVAREISSRMAERLDYIRLAPGLILDLGSGHGPDQAMLAERYPDARRLALDNALPLLQLARPQRSFLQRVLRRDEGPALICGDAAQLPLARDSVHLVWSNLLLNWLSDPADALREAHRVLAVDGLLMFSTLGPDTLRELRDALPGPLGARVHRFIDMHDIGDCLVKAGFSDPVMDMQTLTLTYPDARSLFAELRASASSSASRTRPRGLTGRRAWADACARLDALRQAGRIPATLEVVFGHAWKPEPKTIDDGRAIIRFRSRES</sequence>
<protein>
    <recommendedName>
        <fullName evidence="3 8">Malonyl-[acyl-carrier protein] O-methyltransferase</fullName>
        <shortName evidence="8">Malonyl-ACP O-methyltransferase</shortName>
        <ecNumber evidence="3 8">2.1.1.197</ecNumber>
    </recommendedName>
    <alternativeName>
        <fullName evidence="8">Biotin synthesis protein BioC</fullName>
    </alternativeName>
</protein>
<keyword evidence="11" id="KW-1185">Reference proteome</keyword>
<dbReference type="RefSeq" id="WP_345926600.1">
    <property type="nucleotide sequence ID" value="NZ_JBDIVF010000003.1"/>
</dbReference>
<dbReference type="Pfam" id="PF08241">
    <property type="entry name" value="Methyltransf_11"/>
    <property type="match status" value="1"/>
</dbReference>
<dbReference type="InterPro" id="IPR050602">
    <property type="entry name" value="Malonyl-ACP_OMT"/>
</dbReference>
<feature type="domain" description="Methyltransferase type 11" evidence="9">
    <location>
        <begin position="53"/>
        <end position="156"/>
    </location>
</feature>
<reference evidence="10 11" key="1">
    <citation type="submission" date="2024-07" db="EMBL/GenBank/DDBJ databases">
        <title>Uliginosibacterium paludis KCTC:42655.</title>
        <authorList>
            <person name="Kim M.K."/>
        </authorList>
    </citation>
    <scope>NUCLEOTIDE SEQUENCE [LARGE SCALE GENOMIC DNA]</scope>
    <source>
        <strain evidence="10 11">KCTC 42655</strain>
    </source>
</reference>
<dbReference type="EMBL" id="JBEWLZ010000001">
    <property type="protein sequence ID" value="MET1488463.1"/>
    <property type="molecule type" value="Genomic_DNA"/>
</dbReference>
<evidence type="ECO:0000313" key="10">
    <source>
        <dbReference type="EMBL" id="MET1488463.1"/>
    </source>
</evidence>
<dbReference type="CDD" id="cd02440">
    <property type="entry name" value="AdoMet_MTases"/>
    <property type="match status" value="1"/>
</dbReference>
<keyword evidence="6 8" id="KW-0949">S-adenosyl-L-methionine</keyword>
<dbReference type="PANTHER" id="PTHR13090:SF1">
    <property type="entry name" value="ARGININE-HYDROXYLASE NDUFAF5, MITOCHONDRIAL"/>
    <property type="match status" value="1"/>
</dbReference>
<evidence type="ECO:0000256" key="7">
    <source>
        <dbReference type="ARBA" id="ARBA00022756"/>
    </source>
</evidence>
<comment type="caution">
    <text evidence="10">The sequence shown here is derived from an EMBL/GenBank/DDBJ whole genome shotgun (WGS) entry which is preliminary data.</text>
</comment>